<evidence type="ECO:0000256" key="6">
    <source>
        <dbReference type="ARBA" id="ARBA00023136"/>
    </source>
</evidence>
<dbReference type="PANTHER" id="PTHR21421:SF29">
    <property type="entry name" value="GUSTATORY RECEPTOR 5A FOR TREHALOSE-RELATED"/>
    <property type="match status" value="1"/>
</dbReference>
<evidence type="ECO:0000313" key="10">
    <source>
        <dbReference type="Proteomes" id="UP001329430"/>
    </source>
</evidence>
<dbReference type="Proteomes" id="UP001329430">
    <property type="component" value="Chromosome 10"/>
</dbReference>
<evidence type="ECO:0000256" key="2">
    <source>
        <dbReference type="ARBA" id="ARBA00005327"/>
    </source>
</evidence>
<evidence type="ECO:0000256" key="7">
    <source>
        <dbReference type="ARBA" id="ARBA00023170"/>
    </source>
</evidence>
<organism evidence="9 10">
    <name type="scientific">Pyrocoelia pectoralis</name>
    <dbReference type="NCBI Taxonomy" id="417401"/>
    <lineage>
        <taxon>Eukaryota</taxon>
        <taxon>Metazoa</taxon>
        <taxon>Ecdysozoa</taxon>
        <taxon>Arthropoda</taxon>
        <taxon>Hexapoda</taxon>
        <taxon>Insecta</taxon>
        <taxon>Pterygota</taxon>
        <taxon>Neoptera</taxon>
        <taxon>Endopterygota</taxon>
        <taxon>Coleoptera</taxon>
        <taxon>Polyphaga</taxon>
        <taxon>Elateriformia</taxon>
        <taxon>Elateroidea</taxon>
        <taxon>Lampyridae</taxon>
        <taxon>Lampyrinae</taxon>
        <taxon>Pyrocoelia</taxon>
    </lineage>
</organism>
<keyword evidence="6 8" id="KW-0472">Membrane</keyword>
<comment type="subcellular location">
    <subcellularLocation>
        <location evidence="1">Cell membrane</location>
        <topology evidence="1">Multi-pass membrane protein</topology>
    </subcellularLocation>
</comment>
<keyword evidence="7" id="KW-0675">Receptor</keyword>
<keyword evidence="5 8" id="KW-1133">Transmembrane helix</keyword>
<dbReference type="AlphaFoldDB" id="A0AAN7UY99"/>
<accession>A0AAN7UY99</accession>
<evidence type="ECO:0000256" key="4">
    <source>
        <dbReference type="ARBA" id="ARBA00022692"/>
    </source>
</evidence>
<feature type="transmembrane region" description="Helical" evidence="8">
    <location>
        <begin position="161"/>
        <end position="179"/>
    </location>
</feature>
<evidence type="ECO:0000256" key="3">
    <source>
        <dbReference type="ARBA" id="ARBA00022475"/>
    </source>
</evidence>
<evidence type="ECO:0000256" key="8">
    <source>
        <dbReference type="SAM" id="Phobius"/>
    </source>
</evidence>
<comment type="similarity">
    <text evidence="2">Belongs to the insect chemoreceptor superfamily. Gustatory receptor (GR) family. Gr5a subfamily.</text>
</comment>
<feature type="transmembrane region" description="Helical" evidence="8">
    <location>
        <begin position="26"/>
        <end position="48"/>
    </location>
</feature>
<dbReference type="PANTHER" id="PTHR21421">
    <property type="entry name" value="GUSTATORY RECEPTOR"/>
    <property type="match status" value="1"/>
</dbReference>
<keyword evidence="3" id="KW-1003">Cell membrane</keyword>
<evidence type="ECO:0000313" key="9">
    <source>
        <dbReference type="EMBL" id="KAK5638247.1"/>
    </source>
</evidence>
<name>A0AAN7UY99_9COLE</name>
<evidence type="ECO:0008006" key="11">
    <source>
        <dbReference type="Google" id="ProtNLM"/>
    </source>
</evidence>
<proteinExistence type="inferred from homology"/>
<feature type="transmembrane region" description="Helical" evidence="8">
    <location>
        <begin position="191"/>
        <end position="213"/>
    </location>
</feature>
<dbReference type="GO" id="GO:0008527">
    <property type="term" value="F:taste receptor activity"/>
    <property type="evidence" value="ECO:0007669"/>
    <property type="project" value="InterPro"/>
</dbReference>
<feature type="transmembrane region" description="Helical" evidence="8">
    <location>
        <begin position="95"/>
        <end position="114"/>
    </location>
</feature>
<protein>
    <recommendedName>
        <fullName evidence="11">Gustatory receptor</fullName>
    </recommendedName>
</protein>
<evidence type="ECO:0000256" key="1">
    <source>
        <dbReference type="ARBA" id="ARBA00004651"/>
    </source>
</evidence>
<dbReference type="GO" id="GO:0050916">
    <property type="term" value="P:sensory perception of sweet taste"/>
    <property type="evidence" value="ECO:0007669"/>
    <property type="project" value="UniProtKB-ARBA"/>
</dbReference>
<dbReference type="InterPro" id="IPR009318">
    <property type="entry name" value="Gustatory_rcpt"/>
</dbReference>
<evidence type="ECO:0000256" key="5">
    <source>
        <dbReference type="ARBA" id="ARBA00022989"/>
    </source>
</evidence>
<dbReference type="Pfam" id="PF06151">
    <property type="entry name" value="Trehalose_recp"/>
    <property type="match status" value="1"/>
</dbReference>
<dbReference type="GO" id="GO:0005886">
    <property type="term" value="C:plasma membrane"/>
    <property type="evidence" value="ECO:0007669"/>
    <property type="project" value="UniProtKB-SubCell"/>
</dbReference>
<sequence>MRNWHTMEKAMNSYGWPRWMNLRMKMMTITMLSIATIEHVLSIIGHFITASKLKSENQDIFEYFFVVIAFPEVFAIIKYSIWFGTLMQVITFDSTFSWTYIDLFISLMGVGLALRFQQIANRIELYAEEKVSNEILWKEIREDYVRLCILCRKLNDNLSNLIVISFASNLFYVLVQLYHSLKYVESAVEKIYFFFSFGFLMGRTLCVCLYGAWIGEESQRPLLSLNSVSSNAYSVEIRRFILHICFNPPSLSGKHFFFITRGLVLSIAGTIMTYELVLIQAFGVSRLEANGTRT</sequence>
<gene>
    <name evidence="9" type="ORF">RI129_012542</name>
</gene>
<dbReference type="EMBL" id="JAVRBK010000010">
    <property type="protein sequence ID" value="KAK5638247.1"/>
    <property type="molecule type" value="Genomic_DNA"/>
</dbReference>
<comment type="caution">
    <text evidence="9">The sequence shown here is derived from an EMBL/GenBank/DDBJ whole genome shotgun (WGS) entry which is preliminary data.</text>
</comment>
<keyword evidence="10" id="KW-1185">Reference proteome</keyword>
<feature type="transmembrane region" description="Helical" evidence="8">
    <location>
        <begin position="60"/>
        <end position="83"/>
    </location>
</feature>
<reference evidence="9 10" key="1">
    <citation type="journal article" date="2024" name="Insects">
        <title>An Improved Chromosome-Level Genome Assembly of the Firefly Pyrocoelia pectoralis.</title>
        <authorList>
            <person name="Fu X."/>
            <person name="Meyer-Rochow V.B."/>
            <person name="Ballantyne L."/>
            <person name="Zhu X."/>
        </authorList>
    </citation>
    <scope>NUCLEOTIDE SEQUENCE [LARGE SCALE GENOMIC DNA]</scope>
    <source>
        <strain evidence="9">XCY_ONT2</strain>
    </source>
</reference>
<keyword evidence="4 8" id="KW-0812">Transmembrane</keyword>